<dbReference type="AlphaFoldDB" id="A0A173SNZ4"/>
<dbReference type="Proteomes" id="UP000095597">
    <property type="component" value="Unassembled WGS sequence"/>
</dbReference>
<feature type="signal peptide" evidence="2">
    <location>
        <begin position="1"/>
        <end position="20"/>
    </location>
</feature>
<evidence type="ECO:0000256" key="1">
    <source>
        <dbReference type="ARBA" id="ARBA00022737"/>
    </source>
</evidence>
<name>A0A173SNZ4_9FIRM</name>
<organism evidence="4 5">
    <name type="scientific">Dorea longicatena</name>
    <dbReference type="NCBI Taxonomy" id="88431"/>
    <lineage>
        <taxon>Bacteria</taxon>
        <taxon>Bacillati</taxon>
        <taxon>Bacillota</taxon>
        <taxon>Clostridia</taxon>
        <taxon>Lachnospirales</taxon>
        <taxon>Lachnospiraceae</taxon>
        <taxon>Dorea</taxon>
    </lineage>
</organism>
<dbReference type="EMBL" id="CYXO01000005">
    <property type="protein sequence ID" value="CUM90888.1"/>
    <property type="molecule type" value="Genomic_DNA"/>
</dbReference>
<evidence type="ECO:0000256" key="2">
    <source>
        <dbReference type="SAM" id="SignalP"/>
    </source>
</evidence>
<dbReference type="InterPro" id="IPR003410">
    <property type="entry name" value="HYR_dom"/>
</dbReference>
<dbReference type="OrthoDB" id="1972074at2"/>
<dbReference type="Gene3D" id="2.60.40.10">
    <property type="entry name" value="Immunoglobulins"/>
    <property type="match status" value="3"/>
</dbReference>
<accession>A0A173SNZ4</accession>
<evidence type="ECO:0000313" key="4">
    <source>
        <dbReference type="EMBL" id="CUM90888.1"/>
    </source>
</evidence>
<dbReference type="RefSeq" id="WP_055213869.1">
    <property type="nucleotide sequence ID" value="NZ_CYXO01000005.1"/>
</dbReference>
<feature type="chain" id="PRO_5038971365" description="HYR domain-containing protein" evidence="2">
    <location>
        <begin position="21"/>
        <end position="302"/>
    </location>
</feature>
<feature type="domain" description="HYR" evidence="3">
    <location>
        <begin position="31"/>
        <end position="103"/>
    </location>
</feature>
<proteinExistence type="predicted"/>
<gene>
    <name evidence="4" type="ORF">ERS852573_01079</name>
</gene>
<evidence type="ECO:0000313" key="5">
    <source>
        <dbReference type="Proteomes" id="UP000095597"/>
    </source>
</evidence>
<dbReference type="InterPro" id="IPR013783">
    <property type="entry name" value="Ig-like_fold"/>
</dbReference>
<keyword evidence="1" id="KW-0677">Repeat</keyword>
<sequence length="302" mass="33101">MRRLKIAVCLIFVASCVIFAGYTVKSKMLEDHTPPVINCKDKTVTLSVQTDQKKQKKALLKGVKAEDNRDGDLTSSVRIASMSHFIAPGKRTITYVVFDKANQVGTLERTVQYKDYTPPKIHLKAPLRYSTTEVGKANLTENMKAEDCLDGDLTSQIRTSLDDGMYNAAAGIYKVTVQVSNSAGDVCSVPLEVTVTESGDRQEQMKEYPVLSDYIAYTTVGHEIDPMSYVKGMEMNGATYTYADDGEALAGTREAISVKSEVDYSKAGVYPVEYSYTAEGSPTAVTKLFVVVQDQEGTQDGK</sequence>
<reference evidence="4 5" key="1">
    <citation type="submission" date="2015-09" db="EMBL/GenBank/DDBJ databases">
        <authorList>
            <consortium name="Pathogen Informatics"/>
        </authorList>
    </citation>
    <scope>NUCLEOTIDE SEQUENCE [LARGE SCALE GENOMIC DNA]</scope>
    <source>
        <strain evidence="4 5">2789STDY5834961</strain>
    </source>
</reference>
<dbReference type="Pfam" id="PF02494">
    <property type="entry name" value="HYR"/>
    <property type="match status" value="1"/>
</dbReference>
<keyword evidence="2" id="KW-0732">Signal</keyword>
<evidence type="ECO:0000259" key="3">
    <source>
        <dbReference type="Pfam" id="PF02494"/>
    </source>
</evidence>
<protein>
    <recommendedName>
        <fullName evidence="3">HYR domain-containing protein</fullName>
    </recommendedName>
</protein>
<dbReference type="PROSITE" id="PS51257">
    <property type="entry name" value="PROKAR_LIPOPROTEIN"/>
    <property type="match status" value="1"/>
</dbReference>